<dbReference type="InterPro" id="IPR007044">
    <property type="entry name" value="Cyclodeamin/CycHdrlase"/>
</dbReference>
<dbReference type="PANTHER" id="PTHR43236">
    <property type="entry name" value="ANTITOXIN HIGA1"/>
    <property type="match status" value="1"/>
</dbReference>
<feature type="domain" description="IrrE N-terminal-like" evidence="3">
    <location>
        <begin position="323"/>
        <end position="390"/>
    </location>
</feature>
<accession>A0A843SE40</accession>
<proteinExistence type="predicted"/>
<feature type="transmembrane region" description="Helical" evidence="1">
    <location>
        <begin position="154"/>
        <end position="177"/>
    </location>
</feature>
<comment type="caution">
    <text evidence="4">The sequence shown here is derived from an EMBL/GenBank/DDBJ whole genome shotgun (WGS) entry which is preliminary data.</text>
</comment>
<feature type="domain" description="Cyclodeaminase/cyclohydrolase" evidence="2">
    <location>
        <begin position="9"/>
        <end position="191"/>
    </location>
</feature>
<dbReference type="Gene3D" id="1.10.10.2910">
    <property type="match status" value="1"/>
</dbReference>
<dbReference type="Pfam" id="PF06114">
    <property type="entry name" value="Peptidase_M78"/>
    <property type="match status" value="1"/>
</dbReference>
<evidence type="ECO:0000256" key="1">
    <source>
        <dbReference type="SAM" id="Phobius"/>
    </source>
</evidence>
<dbReference type="InterPro" id="IPR052345">
    <property type="entry name" value="Rad_response_metalloprotease"/>
</dbReference>
<name>A0A843SE40_9BURK</name>
<dbReference type="SUPFAM" id="SSF101262">
    <property type="entry name" value="Methenyltetrahydrofolate cyclohydrolase-like"/>
    <property type="match status" value="1"/>
</dbReference>
<dbReference type="RefSeq" id="WP_152804701.1">
    <property type="nucleotide sequence ID" value="NZ_WHUF01000003.1"/>
</dbReference>
<keyword evidence="1" id="KW-0472">Membrane</keyword>
<evidence type="ECO:0000313" key="5">
    <source>
        <dbReference type="Proteomes" id="UP000444318"/>
    </source>
</evidence>
<dbReference type="Pfam" id="PF04961">
    <property type="entry name" value="FTCD_C"/>
    <property type="match status" value="1"/>
</dbReference>
<gene>
    <name evidence="4" type="ORF">GEV01_12455</name>
</gene>
<evidence type="ECO:0000259" key="2">
    <source>
        <dbReference type="Pfam" id="PF04961"/>
    </source>
</evidence>
<dbReference type="Proteomes" id="UP000444318">
    <property type="component" value="Unassembled WGS sequence"/>
</dbReference>
<dbReference type="Gene3D" id="1.20.120.680">
    <property type="entry name" value="Formiminotetrahydrofolate cyclodeaminase monomer, up-and-down helical bundle"/>
    <property type="match status" value="1"/>
</dbReference>
<reference evidence="4 5" key="1">
    <citation type="submission" date="2019-10" db="EMBL/GenBank/DDBJ databases">
        <title>Two novel species isolated from a subtropical stream in China.</title>
        <authorList>
            <person name="Lu H."/>
        </authorList>
    </citation>
    <scope>NUCLEOTIDE SEQUENCE [LARGE SCALE GENOMIC DNA]</scope>
    <source>
        <strain evidence="4 5">FT103W</strain>
    </source>
</reference>
<dbReference type="GO" id="GO:0003824">
    <property type="term" value="F:catalytic activity"/>
    <property type="evidence" value="ECO:0007669"/>
    <property type="project" value="InterPro"/>
</dbReference>
<keyword evidence="5" id="KW-1185">Reference proteome</keyword>
<evidence type="ECO:0000313" key="4">
    <source>
        <dbReference type="EMBL" id="MQA20324.1"/>
    </source>
</evidence>
<sequence>MKDFLKLSANDLLNEFGGGGHAPGSGSAAALIGLLAANLVYTVGQLTIGKPKYRAHHAEIEASCSTIRNVLIPGLRDLFQRDVEAFDAVYKARVARDSAIDERESERLQSVSLSQQKLATAIPFEIAEACLKLIDISDRIFEVGFQAARGDTGVALSASVAGVLSSVFVINLNLIPFKRNYWARQRRSECDQLQRTAMGKYQAMLLRVKALRSEDVDAVEEDEHASAITDLMSRAKQSYSDGEIEERATELRKLVWKTRDVLWPDNQVPTDSVELLSPEVALRLLGYGLEFEETLGTFPSPSGTFEVAGMLEAVKGTVSVSMQMKSDVRLFTSAHELGHIILHPQLTEAHRDRPMNGTVVSRAPMEREADRFASSYLMPTRLVAERFLKIFVTDQFVLSESTAFAMWGVAGAVERRKIKNRRDLCRVLATAERFNGKQVVSLANQFKVSPTAMAIRLEELELVKFE</sequence>
<dbReference type="PANTHER" id="PTHR43236:SF1">
    <property type="entry name" value="BLL7220 PROTEIN"/>
    <property type="match status" value="1"/>
</dbReference>
<dbReference type="EMBL" id="WHUF01000003">
    <property type="protein sequence ID" value="MQA20324.1"/>
    <property type="molecule type" value="Genomic_DNA"/>
</dbReference>
<keyword evidence="1" id="KW-1133">Transmembrane helix</keyword>
<organism evidence="4 5">
    <name type="scientific">Rugamonas rivuli</name>
    <dbReference type="NCBI Taxonomy" id="2743358"/>
    <lineage>
        <taxon>Bacteria</taxon>
        <taxon>Pseudomonadati</taxon>
        <taxon>Pseudomonadota</taxon>
        <taxon>Betaproteobacteria</taxon>
        <taxon>Burkholderiales</taxon>
        <taxon>Oxalobacteraceae</taxon>
        <taxon>Telluria group</taxon>
        <taxon>Rugamonas</taxon>
    </lineage>
</organism>
<dbReference type="InterPro" id="IPR010359">
    <property type="entry name" value="IrrE_HExxH"/>
</dbReference>
<dbReference type="AlphaFoldDB" id="A0A843SE40"/>
<evidence type="ECO:0000259" key="3">
    <source>
        <dbReference type="Pfam" id="PF06114"/>
    </source>
</evidence>
<keyword evidence="1" id="KW-0812">Transmembrane</keyword>
<protein>
    <submittedName>
        <fullName evidence="4">ImmA/IrrE family metallo-endopeptidase</fullName>
    </submittedName>
</protein>
<dbReference type="InterPro" id="IPR036178">
    <property type="entry name" value="Formintransfe-cycloase-like_sf"/>
</dbReference>